<reference evidence="2" key="1">
    <citation type="submission" date="2021-06" db="EMBL/GenBank/DDBJ databases">
        <authorList>
            <person name="Hodson N. C."/>
            <person name="Mongue J. A."/>
            <person name="Jaron S. K."/>
        </authorList>
    </citation>
    <scope>NUCLEOTIDE SEQUENCE</scope>
</reference>
<feature type="transmembrane region" description="Helical" evidence="1">
    <location>
        <begin position="12"/>
        <end position="29"/>
    </location>
</feature>
<keyword evidence="1" id="KW-0812">Transmembrane</keyword>
<organism evidence="2 3">
    <name type="scientific">Allacma fusca</name>
    <dbReference type="NCBI Taxonomy" id="39272"/>
    <lineage>
        <taxon>Eukaryota</taxon>
        <taxon>Metazoa</taxon>
        <taxon>Ecdysozoa</taxon>
        <taxon>Arthropoda</taxon>
        <taxon>Hexapoda</taxon>
        <taxon>Collembola</taxon>
        <taxon>Symphypleona</taxon>
        <taxon>Sminthuridae</taxon>
        <taxon>Allacma</taxon>
    </lineage>
</organism>
<evidence type="ECO:0000256" key="1">
    <source>
        <dbReference type="SAM" id="Phobius"/>
    </source>
</evidence>
<keyword evidence="3" id="KW-1185">Reference proteome</keyword>
<keyword evidence="1" id="KW-0472">Membrane</keyword>
<sequence>MFGGSKQQHFILWLFSQTLFFFSLLPLRFDKRFPASSGHGNFLNSNHYSLLFTVTREFPGKLLLESNHQFLRVLAQVRNKKE</sequence>
<gene>
    <name evidence="2" type="ORF">AFUS01_LOCUS37032</name>
</gene>
<dbReference type="Proteomes" id="UP000708208">
    <property type="component" value="Unassembled WGS sequence"/>
</dbReference>
<evidence type="ECO:0000313" key="3">
    <source>
        <dbReference type="Proteomes" id="UP000708208"/>
    </source>
</evidence>
<keyword evidence="1" id="KW-1133">Transmembrane helix</keyword>
<dbReference type="AlphaFoldDB" id="A0A8J2PTA1"/>
<evidence type="ECO:0000313" key="2">
    <source>
        <dbReference type="EMBL" id="CAG7827021.1"/>
    </source>
</evidence>
<accession>A0A8J2PTA1</accession>
<name>A0A8J2PTA1_9HEXA</name>
<protein>
    <submittedName>
        <fullName evidence="2">Uncharacterized protein</fullName>
    </submittedName>
</protein>
<comment type="caution">
    <text evidence="2">The sequence shown here is derived from an EMBL/GenBank/DDBJ whole genome shotgun (WGS) entry which is preliminary data.</text>
</comment>
<dbReference type="EMBL" id="CAJVCH010541929">
    <property type="protein sequence ID" value="CAG7827021.1"/>
    <property type="molecule type" value="Genomic_DNA"/>
</dbReference>
<proteinExistence type="predicted"/>